<dbReference type="GO" id="GO:0000981">
    <property type="term" value="F:DNA-binding transcription factor activity, RNA polymerase II-specific"/>
    <property type="evidence" value="ECO:0007669"/>
    <property type="project" value="TreeGrafter"/>
</dbReference>
<dbReference type="GO" id="GO:0005634">
    <property type="term" value="C:nucleus"/>
    <property type="evidence" value="ECO:0007669"/>
    <property type="project" value="TreeGrafter"/>
</dbReference>
<dbReference type="PANTHER" id="PTHR45614">
    <property type="entry name" value="MYB PROTEIN-RELATED"/>
    <property type="match status" value="1"/>
</dbReference>
<dbReference type="InterPro" id="IPR001005">
    <property type="entry name" value="SANT/Myb"/>
</dbReference>
<name>A0A1R2BXY2_9CILI</name>
<dbReference type="Gene3D" id="1.10.10.60">
    <property type="entry name" value="Homeodomain-like"/>
    <property type="match status" value="2"/>
</dbReference>
<proteinExistence type="predicted"/>
<feature type="domain" description="HTH myb-type" evidence="3">
    <location>
        <begin position="67"/>
        <end position="113"/>
    </location>
</feature>
<evidence type="ECO:0000313" key="5">
    <source>
        <dbReference type="Proteomes" id="UP000187209"/>
    </source>
</evidence>
<dbReference type="SUPFAM" id="SSF46689">
    <property type="entry name" value="Homeodomain-like"/>
    <property type="match status" value="1"/>
</dbReference>
<feature type="compositionally biased region" description="Basic and acidic residues" evidence="1">
    <location>
        <begin position="169"/>
        <end position="185"/>
    </location>
</feature>
<dbReference type="PROSITE" id="PS50090">
    <property type="entry name" value="MYB_LIKE"/>
    <property type="match status" value="2"/>
</dbReference>
<dbReference type="PROSITE" id="PS51294">
    <property type="entry name" value="HTH_MYB"/>
    <property type="match status" value="2"/>
</dbReference>
<comment type="caution">
    <text evidence="4">The sequence shown here is derived from an EMBL/GenBank/DDBJ whole genome shotgun (WGS) entry which is preliminary data.</text>
</comment>
<organism evidence="4 5">
    <name type="scientific">Stentor coeruleus</name>
    <dbReference type="NCBI Taxonomy" id="5963"/>
    <lineage>
        <taxon>Eukaryota</taxon>
        <taxon>Sar</taxon>
        <taxon>Alveolata</taxon>
        <taxon>Ciliophora</taxon>
        <taxon>Postciliodesmatophora</taxon>
        <taxon>Heterotrichea</taxon>
        <taxon>Heterotrichida</taxon>
        <taxon>Stentoridae</taxon>
        <taxon>Stentor</taxon>
    </lineage>
</organism>
<dbReference type="InterPro" id="IPR017930">
    <property type="entry name" value="Myb_dom"/>
</dbReference>
<dbReference type="AlphaFoldDB" id="A0A1R2BXY2"/>
<gene>
    <name evidence="4" type="ORF">SteCoe_17835</name>
</gene>
<dbReference type="InterPro" id="IPR009057">
    <property type="entry name" value="Homeodomain-like_sf"/>
</dbReference>
<dbReference type="SMART" id="SM00717">
    <property type="entry name" value="SANT"/>
    <property type="match status" value="2"/>
</dbReference>
<accession>A0A1R2BXY2</accession>
<evidence type="ECO:0000259" key="2">
    <source>
        <dbReference type="PROSITE" id="PS50090"/>
    </source>
</evidence>
<evidence type="ECO:0000256" key="1">
    <source>
        <dbReference type="SAM" id="MobiDB-lite"/>
    </source>
</evidence>
<dbReference type="InterPro" id="IPR050560">
    <property type="entry name" value="MYB_TF"/>
</dbReference>
<dbReference type="Pfam" id="PF13921">
    <property type="entry name" value="Myb_DNA-bind_6"/>
    <property type="match status" value="1"/>
</dbReference>
<evidence type="ECO:0008006" key="6">
    <source>
        <dbReference type="Google" id="ProtNLM"/>
    </source>
</evidence>
<dbReference type="Proteomes" id="UP000187209">
    <property type="component" value="Unassembled WGS sequence"/>
</dbReference>
<dbReference type="GO" id="GO:0000978">
    <property type="term" value="F:RNA polymerase II cis-regulatory region sequence-specific DNA binding"/>
    <property type="evidence" value="ECO:0007669"/>
    <property type="project" value="TreeGrafter"/>
</dbReference>
<feature type="domain" description="Myb-like" evidence="2">
    <location>
        <begin position="1"/>
        <end position="58"/>
    </location>
</feature>
<dbReference type="OrthoDB" id="2143914at2759"/>
<dbReference type="EMBL" id="MPUH01000372">
    <property type="protein sequence ID" value="OMJ81619.1"/>
    <property type="molecule type" value="Genomic_DNA"/>
</dbReference>
<evidence type="ECO:0000259" key="3">
    <source>
        <dbReference type="PROSITE" id="PS51294"/>
    </source>
</evidence>
<dbReference type="CDD" id="cd00167">
    <property type="entry name" value="SANT"/>
    <property type="match status" value="2"/>
</dbReference>
<feature type="domain" description="Myb-like" evidence="2">
    <location>
        <begin position="59"/>
        <end position="109"/>
    </location>
</feature>
<feature type="region of interest" description="Disordered" evidence="1">
    <location>
        <begin position="169"/>
        <end position="189"/>
    </location>
</feature>
<evidence type="ECO:0000313" key="4">
    <source>
        <dbReference type="EMBL" id="OMJ81619.1"/>
    </source>
</evidence>
<dbReference type="PANTHER" id="PTHR45614:SF274">
    <property type="entry name" value="MYB-LIKE DNA-BINDING PROTEIN"/>
    <property type="match status" value="1"/>
</dbReference>
<protein>
    <recommendedName>
        <fullName evidence="6">Myb-like DNA-binding domain containing protein</fullName>
    </recommendedName>
</protein>
<keyword evidence="5" id="KW-1185">Reference proteome</keyword>
<reference evidence="4 5" key="1">
    <citation type="submission" date="2016-11" db="EMBL/GenBank/DDBJ databases">
        <title>The macronuclear genome of Stentor coeruleus: a giant cell with tiny introns.</title>
        <authorList>
            <person name="Slabodnick M."/>
            <person name="Ruby J.G."/>
            <person name="Reiff S.B."/>
            <person name="Swart E.C."/>
            <person name="Gosai S."/>
            <person name="Prabakaran S."/>
            <person name="Witkowska E."/>
            <person name="Larue G.E."/>
            <person name="Fisher S."/>
            <person name="Freeman R.M."/>
            <person name="Gunawardena J."/>
            <person name="Chu W."/>
            <person name="Stover N.A."/>
            <person name="Gregory B.D."/>
            <person name="Nowacki M."/>
            <person name="Derisi J."/>
            <person name="Roy S.W."/>
            <person name="Marshall W.F."/>
            <person name="Sood P."/>
        </authorList>
    </citation>
    <scope>NUCLEOTIDE SEQUENCE [LARGE SCALE GENOMIC DNA]</scope>
    <source>
        <strain evidence="4">WM001</strain>
    </source>
</reference>
<sequence>MSNVNRKLWGLEEDDAIKCLVEEFGTKEWTFIAKMLVSRYNIRGRTPKQCRERWHNHLDPVIDKKFWSKTEEKFIFNYQMQYGNQWSEIAKLLPGRTDNAIKNHFYSTIRRKLRWHNRNKPEEFKIKLSVQEIIQDENLTKMILQIDDDRKRKINKSTEGCELRRSARLKNKNDYSEDKESEKSEPVSAKNSLSVVITQPLEIVCPSPKRSCEILMLDPYMTAMASLKNPLLSPVNSQRFTFNEESCVSSKSTSESILKSLPNSPRGFQRIAEIENHDSAGSYLESTVFNFPSLPIVSNYDSFLGLHQK</sequence>
<feature type="domain" description="HTH myb-type" evidence="3">
    <location>
        <begin position="1"/>
        <end position="62"/>
    </location>
</feature>